<organism evidence="3 4">
    <name type="scientific">Herbaspirillum lusitanum</name>
    <dbReference type="NCBI Taxonomy" id="213312"/>
    <lineage>
        <taxon>Bacteria</taxon>
        <taxon>Pseudomonadati</taxon>
        <taxon>Pseudomonadota</taxon>
        <taxon>Betaproteobacteria</taxon>
        <taxon>Burkholderiales</taxon>
        <taxon>Oxalobacteraceae</taxon>
        <taxon>Herbaspirillum</taxon>
    </lineage>
</organism>
<dbReference type="NCBIfam" id="NF005451">
    <property type="entry name" value="PRK07044.1"/>
    <property type="match status" value="1"/>
</dbReference>
<evidence type="ECO:0000256" key="1">
    <source>
        <dbReference type="ARBA" id="ARBA00037961"/>
    </source>
</evidence>
<dbReference type="RefSeq" id="WP_408157875.1">
    <property type="nucleotide sequence ID" value="NZ_JAQQFM010000004.1"/>
</dbReference>
<dbReference type="SUPFAM" id="SSF53639">
    <property type="entry name" value="AraD/HMP-PK domain-like"/>
    <property type="match status" value="1"/>
</dbReference>
<dbReference type="SMART" id="SM01007">
    <property type="entry name" value="Aldolase_II"/>
    <property type="match status" value="1"/>
</dbReference>
<keyword evidence="4" id="KW-1185">Reference proteome</keyword>
<dbReference type="EMBL" id="JAQQFM010000004">
    <property type="protein sequence ID" value="MFL9924445.1"/>
    <property type="molecule type" value="Genomic_DNA"/>
</dbReference>
<name>A0ABW9A7S4_9BURK</name>
<evidence type="ECO:0000313" key="4">
    <source>
        <dbReference type="Proteomes" id="UP001629246"/>
    </source>
</evidence>
<dbReference type="Pfam" id="PF00596">
    <property type="entry name" value="Aldolase_II"/>
    <property type="match status" value="1"/>
</dbReference>
<dbReference type="PANTHER" id="PTHR10672:SF3">
    <property type="entry name" value="PROTEIN HU-LI TAI SHAO"/>
    <property type="match status" value="1"/>
</dbReference>
<dbReference type="PANTHER" id="PTHR10672">
    <property type="entry name" value="ADDUCIN"/>
    <property type="match status" value="1"/>
</dbReference>
<dbReference type="Gene3D" id="3.40.225.10">
    <property type="entry name" value="Class II aldolase/adducin N-terminal domain"/>
    <property type="match status" value="1"/>
</dbReference>
<reference evidence="3 4" key="1">
    <citation type="journal article" date="2024" name="Chem. Sci.">
        <title>Discovery of megapolipeptins by genome mining of a Burkholderiales bacteria collection.</title>
        <authorList>
            <person name="Paulo B.S."/>
            <person name="Recchia M.J.J."/>
            <person name="Lee S."/>
            <person name="Fergusson C.H."/>
            <person name="Romanowski S.B."/>
            <person name="Hernandez A."/>
            <person name="Krull N."/>
            <person name="Liu D.Y."/>
            <person name="Cavanagh H."/>
            <person name="Bos A."/>
            <person name="Gray C.A."/>
            <person name="Murphy B.T."/>
            <person name="Linington R.G."/>
            <person name="Eustaquio A.S."/>
        </authorList>
    </citation>
    <scope>NUCLEOTIDE SEQUENCE [LARGE SCALE GENOMIC DNA]</scope>
    <source>
        <strain evidence="3 4">RL21-008-BIB-A</strain>
    </source>
</reference>
<evidence type="ECO:0000259" key="2">
    <source>
        <dbReference type="SMART" id="SM01007"/>
    </source>
</evidence>
<accession>A0ABW9A7S4</accession>
<protein>
    <submittedName>
        <fullName evidence="3">Class II aldolase/adducin family protein</fullName>
    </submittedName>
</protein>
<comment type="caution">
    <text evidence="3">The sequence shown here is derived from an EMBL/GenBank/DDBJ whole genome shotgun (WGS) entry which is preliminary data.</text>
</comment>
<proteinExistence type="inferred from homology"/>
<comment type="similarity">
    <text evidence="1">Belongs to the aldolase class II family.</text>
</comment>
<evidence type="ECO:0000313" key="3">
    <source>
        <dbReference type="EMBL" id="MFL9924445.1"/>
    </source>
</evidence>
<dbReference type="InterPro" id="IPR051017">
    <property type="entry name" value="Aldolase-II_Adducin_sf"/>
</dbReference>
<sequence>MASLFASSSPEERQVRQDLAAAYRLVALLGMEDSIWTHISARVPGTHDQFLINPHGVLFRDVTASSLVKIDTEGRILAPTRHAVNTAGFVVHSAVHMARHDAGCVVHLHTVAGVAVSSLACGVLPTNQWSFQFHNRVAYHDYEGIALDTAERESLIADLGPTSRVLVLRNHGMLTLGNTVADAFILMRNLDIACQAQIAISSTGLPVTEVPEAVREHTARQYERSVEKHHADPSNSSISLEWSALVRRLSPPEATHFSD</sequence>
<dbReference type="Proteomes" id="UP001629246">
    <property type="component" value="Unassembled WGS sequence"/>
</dbReference>
<gene>
    <name evidence="3" type="ORF">PQR62_09220</name>
</gene>
<feature type="domain" description="Class II aldolase/adducin N-terminal" evidence="2">
    <location>
        <begin position="17"/>
        <end position="198"/>
    </location>
</feature>
<dbReference type="InterPro" id="IPR036409">
    <property type="entry name" value="Aldolase_II/adducin_N_sf"/>
</dbReference>
<dbReference type="InterPro" id="IPR001303">
    <property type="entry name" value="Aldolase_II/adducin_N"/>
</dbReference>